<accession>A0ABZ2PFU4</accession>
<gene>
    <name evidence="1" type="ORF">WDS16_21950</name>
</gene>
<dbReference type="RefSeq" id="WP_338887674.1">
    <property type="nucleotide sequence ID" value="NZ_CP147846.1"/>
</dbReference>
<keyword evidence="2" id="KW-1185">Reference proteome</keyword>
<reference evidence="1 2" key="1">
    <citation type="submission" date="2024-03" db="EMBL/GenBank/DDBJ databases">
        <title>Natural products discovery in diverse microorganisms through a two-stage MS feature dereplication strategy.</title>
        <authorList>
            <person name="Zhang R."/>
        </authorList>
    </citation>
    <scope>NUCLEOTIDE SEQUENCE [LARGE SCALE GENOMIC DNA]</scope>
    <source>
        <strain evidence="1 2">18930</strain>
    </source>
</reference>
<name>A0ABZ2PFU4_9NOCA</name>
<dbReference type="Proteomes" id="UP001432000">
    <property type="component" value="Chromosome"/>
</dbReference>
<protein>
    <recommendedName>
        <fullName evidence="3">AbiEi antitoxin C-terminal domain-containing protein</fullName>
    </recommendedName>
</protein>
<proteinExistence type="predicted"/>
<evidence type="ECO:0008006" key="3">
    <source>
        <dbReference type="Google" id="ProtNLM"/>
    </source>
</evidence>
<sequence length="236" mass="25373">MKRGGWADDDYALRQKSKNGVIRTSVLKAMGVGAKTIVDRTSGGPWQRILPGLILLHNGQPSRQQRDTAASMYGGDGSMLSGRAGLALHGFGAPKSSADILVLIPPVRHRKDVSFVVTERTERMPAATTKMGLPVAPIDRCLLDAARRIRDRRACIALIAEVVQRGVVDVSSLLTELDDGCGRGSAVPRRALYELLGGAHSTAPRPRWTPRNCSSAVACHRARPTSICTPRAVYSS</sequence>
<evidence type="ECO:0000313" key="2">
    <source>
        <dbReference type="Proteomes" id="UP001432000"/>
    </source>
</evidence>
<organism evidence="1 2">
    <name type="scientific">Rhodococcus sovatensis</name>
    <dbReference type="NCBI Taxonomy" id="1805840"/>
    <lineage>
        <taxon>Bacteria</taxon>
        <taxon>Bacillati</taxon>
        <taxon>Actinomycetota</taxon>
        <taxon>Actinomycetes</taxon>
        <taxon>Mycobacteriales</taxon>
        <taxon>Nocardiaceae</taxon>
        <taxon>Rhodococcus</taxon>
    </lineage>
</organism>
<evidence type="ECO:0000313" key="1">
    <source>
        <dbReference type="EMBL" id="WXG67859.1"/>
    </source>
</evidence>
<dbReference type="EMBL" id="CP147846">
    <property type="protein sequence ID" value="WXG67859.1"/>
    <property type="molecule type" value="Genomic_DNA"/>
</dbReference>